<dbReference type="Pfam" id="PF02518">
    <property type="entry name" value="HATPase_c"/>
    <property type="match status" value="1"/>
</dbReference>
<dbReference type="SUPFAM" id="SSF47384">
    <property type="entry name" value="Homodimeric domain of signal transducing histidine kinase"/>
    <property type="match status" value="1"/>
</dbReference>
<dbReference type="PROSITE" id="PS50113">
    <property type="entry name" value="PAC"/>
    <property type="match status" value="3"/>
</dbReference>
<dbReference type="InterPro" id="IPR052162">
    <property type="entry name" value="Sensor_kinase/Photoreceptor"/>
</dbReference>
<dbReference type="SMART" id="SM00388">
    <property type="entry name" value="HisKA"/>
    <property type="match status" value="1"/>
</dbReference>
<dbReference type="RefSeq" id="WP_082218153.1">
    <property type="nucleotide sequence ID" value="NZ_FUZA01000023.1"/>
</dbReference>
<dbReference type="Proteomes" id="UP000190897">
    <property type="component" value="Unassembled WGS sequence"/>
</dbReference>
<evidence type="ECO:0000313" key="9">
    <source>
        <dbReference type="EMBL" id="SKC20921.1"/>
    </source>
</evidence>
<accession>A0A1T5HK57</accession>
<dbReference type="Gene3D" id="3.30.450.20">
    <property type="entry name" value="PAS domain"/>
    <property type="match status" value="3"/>
</dbReference>
<dbReference type="SMART" id="SM00091">
    <property type="entry name" value="PAS"/>
    <property type="match status" value="3"/>
</dbReference>
<feature type="domain" description="PAS" evidence="7">
    <location>
        <begin position="252"/>
        <end position="307"/>
    </location>
</feature>
<dbReference type="Gene3D" id="3.30.565.10">
    <property type="entry name" value="Histidine kinase-like ATPase, C-terminal domain"/>
    <property type="match status" value="1"/>
</dbReference>
<dbReference type="PROSITE" id="PS50112">
    <property type="entry name" value="PAS"/>
    <property type="match status" value="3"/>
</dbReference>
<keyword evidence="4" id="KW-0808">Transferase</keyword>
<gene>
    <name evidence="9" type="ORF">SAMN05660293_05745</name>
</gene>
<evidence type="ECO:0000256" key="4">
    <source>
        <dbReference type="ARBA" id="ARBA00022679"/>
    </source>
</evidence>
<dbReference type="SUPFAM" id="SSF55785">
    <property type="entry name" value="PYP-like sensor domain (PAS domain)"/>
    <property type="match status" value="3"/>
</dbReference>
<evidence type="ECO:0000313" key="10">
    <source>
        <dbReference type="Proteomes" id="UP000190897"/>
    </source>
</evidence>
<feature type="domain" description="Histidine kinase" evidence="6">
    <location>
        <begin position="411"/>
        <end position="626"/>
    </location>
</feature>
<dbReference type="Pfam" id="PF13426">
    <property type="entry name" value="PAS_9"/>
    <property type="match status" value="2"/>
</dbReference>
<dbReference type="Pfam" id="PF00989">
    <property type="entry name" value="PAS"/>
    <property type="match status" value="1"/>
</dbReference>
<sequence>MHQFLIEGLPEAILQLDSSGHIRYCNRAALQLTGYSQGDMLGKPIHILMQDPDDKIRNTYQLNSALSHGKITFQGWNRKYDGELYWAETILAALYQDDGQPAGFGCIVRDVSEQKYNEKLLRDNEERFRLLVEGVQEYAIYMLDIDGNIITWNEGGQKLTGYISSEIIGKHFSTFYTANDLINEKPKVELDTAIRTGKYEEEGWRIKKNGAVFWASIVLTAVYNIDNKLIGFSKVIKDLTEQNTEETALRQSEERYRLLVDQVTDYAIFMLDEKGRIVSWNEGAKRIKGYEREEIIGKYFSIFYPQEDIFDGKPSYELKVARRDGKYEEEGWRIRKDGTRLWANVVITAVYDANGALRGFSKVTRDLTERKKAEEAEKEISDKYRQMALELETINEELSRTNTDLEQFTSIVAHDLKEPLRTVKSFLHLTSERISKGQVDGIEGFVSKSLLAADRMKELIENVLNYSQVSKGHLQTGPLLLDDLVDHVKENLKGSLDRSGAEILFDRNENINIVADKVQLVQLLQNLISNAIKFTDGKKPVIHLKHQQKEEYAIFSISDNGIGIDVDSSAKIFDPFRRLHAARNYPGVGMGLAICKRVVERHNGRIWVESKPGEGSTFHFTLWEQR</sequence>
<dbReference type="InterPro" id="IPR035965">
    <property type="entry name" value="PAS-like_dom_sf"/>
</dbReference>
<dbReference type="CDD" id="cd00082">
    <property type="entry name" value="HisKA"/>
    <property type="match status" value="1"/>
</dbReference>
<proteinExistence type="predicted"/>
<dbReference type="EMBL" id="FUZA01000023">
    <property type="protein sequence ID" value="SKC20921.1"/>
    <property type="molecule type" value="Genomic_DNA"/>
</dbReference>
<feature type="domain" description="PAC" evidence="8">
    <location>
        <begin position="199"/>
        <end position="251"/>
    </location>
</feature>
<dbReference type="Pfam" id="PF00512">
    <property type="entry name" value="HisKA"/>
    <property type="match status" value="1"/>
</dbReference>
<evidence type="ECO:0000256" key="5">
    <source>
        <dbReference type="ARBA" id="ARBA00022777"/>
    </source>
</evidence>
<dbReference type="FunFam" id="3.30.565.10:FF:000006">
    <property type="entry name" value="Sensor histidine kinase WalK"/>
    <property type="match status" value="1"/>
</dbReference>
<evidence type="ECO:0000256" key="2">
    <source>
        <dbReference type="ARBA" id="ARBA00012438"/>
    </source>
</evidence>
<dbReference type="OrthoDB" id="9766459at2"/>
<evidence type="ECO:0000256" key="1">
    <source>
        <dbReference type="ARBA" id="ARBA00000085"/>
    </source>
</evidence>
<dbReference type="InterPro" id="IPR036890">
    <property type="entry name" value="HATPase_C_sf"/>
</dbReference>
<evidence type="ECO:0000256" key="3">
    <source>
        <dbReference type="ARBA" id="ARBA00022553"/>
    </source>
</evidence>
<feature type="domain" description="PAC" evidence="8">
    <location>
        <begin position="71"/>
        <end position="123"/>
    </location>
</feature>
<dbReference type="SMART" id="SM00086">
    <property type="entry name" value="PAC"/>
    <property type="match status" value="3"/>
</dbReference>
<dbReference type="GO" id="GO:0000155">
    <property type="term" value="F:phosphorelay sensor kinase activity"/>
    <property type="evidence" value="ECO:0007669"/>
    <property type="project" value="InterPro"/>
</dbReference>
<dbReference type="PANTHER" id="PTHR43304:SF1">
    <property type="entry name" value="PAC DOMAIN-CONTAINING PROTEIN"/>
    <property type="match status" value="1"/>
</dbReference>
<reference evidence="10" key="1">
    <citation type="submission" date="2017-02" db="EMBL/GenBank/DDBJ databases">
        <authorList>
            <person name="Varghese N."/>
            <person name="Submissions S."/>
        </authorList>
    </citation>
    <scope>NUCLEOTIDE SEQUENCE [LARGE SCALE GENOMIC DNA]</scope>
    <source>
        <strain evidence="10">DSM 22270</strain>
    </source>
</reference>
<dbReference type="InterPro" id="IPR000014">
    <property type="entry name" value="PAS"/>
</dbReference>
<keyword evidence="5" id="KW-0418">Kinase</keyword>
<dbReference type="InterPro" id="IPR003594">
    <property type="entry name" value="HATPase_dom"/>
</dbReference>
<dbReference type="InterPro" id="IPR001610">
    <property type="entry name" value="PAC"/>
</dbReference>
<dbReference type="InterPro" id="IPR003661">
    <property type="entry name" value="HisK_dim/P_dom"/>
</dbReference>
<dbReference type="NCBIfam" id="TIGR00229">
    <property type="entry name" value="sensory_box"/>
    <property type="match status" value="3"/>
</dbReference>
<evidence type="ECO:0000259" key="7">
    <source>
        <dbReference type="PROSITE" id="PS50112"/>
    </source>
</evidence>
<keyword evidence="3" id="KW-0597">Phosphoprotein</keyword>
<feature type="domain" description="PAS" evidence="7">
    <location>
        <begin position="124"/>
        <end position="197"/>
    </location>
</feature>
<dbReference type="InterPro" id="IPR004358">
    <property type="entry name" value="Sig_transdc_His_kin-like_C"/>
</dbReference>
<dbReference type="InterPro" id="IPR036097">
    <property type="entry name" value="HisK_dim/P_sf"/>
</dbReference>
<feature type="domain" description="PAS" evidence="7">
    <location>
        <begin position="1"/>
        <end position="69"/>
    </location>
</feature>
<dbReference type="GO" id="GO:0006355">
    <property type="term" value="P:regulation of DNA-templated transcription"/>
    <property type="evidence" value="ECO:0007669"/>
    <property type="project" value="InterPro"/>
</dbReference>
<dbReference type="InterPro" id="IPR013767">
    <property type="entry name" value="PAS_fold"/>
</dbReference>
<dbReference type="SUPFAM" id="SSF55874">
    <property type="entry name" value="ATPase domain of HSP90 chaperone/DNA topoisomerase II/histidine kinase"/>
    <property type="match status" value="1"/>
</dbReference>
<keyword evidence="10" id="KW-1185">Reference proteome</keyword>
<protein>
    <recommendedName>
        <fullName evidence="2">histidine kinase</fullName>
        <ecNumber evidence="2">2.7.13.3</ecNumber>
    </recommendedName>
</protein>
<dbReference type="CDD" id="cd00130">
    <property type="entry name" value="PAS"/>
    <property type="match status" value="3"/>
</dbReference>
<dbReference type="PANTHER" id="PTHR43304">
    <property type="entry name" value="PHYTOCHROME-LIKE PROTEIN CPH1"/>
    <property type="match status" value="1"/>
</dbReference>
<dbReference type="Gene3D" id="1.10.287.130">
    <property type="match status" value="1"/>
</dbReference>
<name>A0A1T5HK57_9BACT</name>
<dbReference type="InterPro" id="IPR005467">
    <property type="entry name" value="His_kinase_dom"/>
</dbReference>
<comment type="catalytic activity">
    <reaction evidence="1">
        <text>ATP + protein L-histidine = ADP + protein N-phospho-L-histidine.</text>
        <dbReference type="EC" id="2.7.13.3"/>
    </reaction>
</comment>
<organism evidence="9 10">
    <name type="scientific">Dyadobacter psychrophilus</name>
    <dbReference type="NCBI Taxonomy" id="651661"/>
    <lineage>
        <taxon>Bacteria</taxon>
        <taxon>Pseudomonadati</taxon>
        <taxon>Bacteroidota</taxon>
        <taxon>Cytophagia</taxon>
        <taxon>Cytophagales</taxon>
        <taxon>Spirosomataceae</taxon>
        <taxon>Dyadobacter</taxon>
    </lineage>
</organism>
<dbReference type="PRINTS" id="PR00344">
    <property type="entry name" value="BCTRLSENSOR"/>
</dbReference>
<dbReference type="AlphaFoldDB" id="A0A1T5HK57"/>
<dbReference type="InterPro" id="IPR000700">
    <property type="entry name" value="PAS-assoc_C"/>
</dbReference>
<dbReference type="EC" id="2.7.13.3" evidence="2"/>
<dbReference type="PROSITE" id="PS50109">
    <property type="entry name" value="HIS_KIN"/>
    <property type="match status" value="1"/>
</dbReference>
<feature type="domain" description="PAC" evidence="8">
    <location>
        <begin position="327"/>
        <end position="379"/>
    </location>
</feature>
<dbReference type="SMART" id="SM00387">
    <property type="entry name" value="HATPase_c"/>
    <property type="match status" value="1"/>
</dbReference>
<evidence type="ECO:0000259" key="6">
    <source>
        <dbReference type="PROSITE" id="PS50109"/>
    </source>
</evidence>
<evidence type="ECO:0000259" key="8">
    <source>
        <dbReference type="PROSITE" id="PS50113"/>
    </source>
</evidence>
<dbReference type="STRING" id="651661.SAMN05660293_05745"/>